<dbReference type="Proteomes" id="UP000621560">
    <property type="component" value="Unassembled WGS sequence"/>
</dbReference>
<evidence type="ECO:0000259" key="1">
    <source>
        <dbReference type="Pfam" id="PF14065"/>
    </source>
</evidence>
<dbReference type="AlphaFoldDB" id="A0A927BTN5"/>
<evidence type="ECO:0000313" key="2">
    <source>
        <dbReference type="EMBL" id="MBD2846097.1"/>
    </source>
</evidence>
<dbReference type="InterPro" id="IPR025351">
    <property type="entry name" value="Pvc16_N"/>
</dbReference>
<proteinExistence type="predicted"/>
<protein>
    <submittedName>
        <fullName evidence="2">DUF4255 domain-containing protein</fullName>
    </submittedName>
</protein>
<sequence length="210" mass="23145">MLKDARFQASAAKEGTFIAGYTVIADVGSTLIKLLRDQMTPEPVAQPELIGMASPADKGDLSLSLYLFNIKENGESRRTQMQPLGTGELQYPPLAINLHYLLTAHSAADMQSRTLDEHRMLGRALQLLHDHAVIRGPLLQGGLAESGEEIQIAVESIASDTLTGFWNFGDAPYKMSLVLRVGPVFLDSTRTRKASRVIEREIRLQDKDDN</sequence>
<keyword evidence="3" id="KW-1185">Reference proteome</keyword>
<gene>
    <name evidence="2" type="ORF">IDH44_12905</name>
</gene>
<reference evidence="2" key="1">
    <citation type="submission" date="2020-09" db="EMBL/GenBank/DDBJ databases">
        <title>A novel bacterium of genus Paenibacillus, isolated from South China Sea.</title>
        <authorList>
            <person name="Huang H."/>
            <person name="Mo K."/>
            <person name="Hu Y."/>
        </authorList>
    </citation>
    <scope>NUCLEOTIDE SEQUENCE</scope>
    <source>
        <strain evidence="2">IB182496</strain>
    </source>
</reference>
<dbReference type="RefSeq" id="WP_190918231.1">
    <property type="nucleotide sequence ID" value="NZ_JACXIZ010000020.1"/>
</dbReference>
<organism evidence="2 3">
    <name type="scientific">Paenibacillus sabuli</name>
    <dbReference type="NCBI Taxonomy" id="2772509"/>
    <lineage>
        <taxon>Bacteria</taxon>
        <taxon>Bacillati</taxon>
        <taxon>Bacillota</taxon>
        <taxon>Bacilli</taxon>
        <taxon>Bacillales</taxon>
        <taxon>Paenibacillaceae</taxon>
        <taxon>Paenibacillus</taxon>
    </lineage>
</organism>
<evidence type="ECO:0000313" key="3">
    <source>
        <dbReference type="Proteomes" id="UP000621560"/>
    </source>
</evidence>
<accession>A0A927BTN5</accession>
<comment type="caution">
    <text evidence="2">The sequence shown here is derived from an EMBL/GenBank/DDBJ whole genome shotgun (WGS) entry which is preliminary data.</text>
</comment>
<name>A0A927BTN5_9BACL</name>
<dbReference type="EMBL" id="JACXIZ010000020">
    <property type="protein sequence ID" value="MBD2846097.1"/>
    <property type="molecule type" value="Genomic_DNA"/>
</dbReference>
<feature type="domain" description="Pvc16 N-terminal" evidence="1">
    <location>
        <begin position="27"/>
        <end position="199"/>
    </location>
</feature>
<dbReference type="Pfam" id="PF14065">
    <property type="entry name" value="Pvc16_N"/>
    <property type="match status" value="1"/>
</dbReference>